<evidence type="ECO:0000313" key="2">
    <source>
        <dbReference type="Proteomes" id="UP000004982"/>
    </source>
</evidence>
<dbReference type="AlphaFoldDB" id="A0AA36ULB4"/>
<reference evidence="1 2" key="1">
    <citation type="submission" date="2011-05" db="EMBL/GenBank/DDBJ databases">
        <authorList>
            <person name="Muzny D."/>
            <person name="Qin X."/>
            <person name="Deng J."/>
            <person name="Jiang H."/>
            <person name="Liu Y."/>
            <person name="Qu J."/>
            <person name="Song X.-Z."/>
            <person name="Zhang L."/>
            <person name="Thornton R."/>
            <person name="Coyle M."/>
            <person name="Francisco L."/>
            <person name="Jackson L."/>
            <person name="Javaid M."/>
            <person name="Korchina V."/>
            <person name="Kovar C."/>
            <person name="Mata R."/>
            <person name="Mathew T."/>
            <person name="Ngo R."/>
            <person name="Nguyen L."/>
            <person name="Nguyen N."/>
            <person name="Okwuonu G."/>
            <person name="Ongeri F."/>
            <person name="Pham C."/>
            <person name="Simmons D."/>
            <person name="Wilczek-Boney K."/>
            <person name="Hale W."/>
            <person name="Jakkamsetti A."/>
            <person name="Pham P."/>
            <person name="Ruth R."/>
            <person name="San Lucas F."/>
            <person name="Warren J."/>
            <person name="Zhang J."/>
            <person name="Zhao Z."/>
            <person name="Zhou C."/>
            <person name="Zhu D."/>
            <person name="Lee S."/>
            <person name="Bess C."/>
            <person name="Blankenburg K."/>
            <person name="Forbes L."/>
            <person name="Fu Q."/>
            <person name="Gubbala S."/>
            <person name="Hirani K."/>
            <person name="Jayaseelan J.C."/>
            <person name="Lara F."/>
            <person name="Munidasa M."/>
            <person name="Palculict T."/>
            <person name="Patil S."/>
            <person name="Pu L.-L."/>
            <person name="Saada N."/>
            <person name="Tang L."/>
            <person name="Weissenberger G."/>
            <person name="Zhu Y."/>
            <person name="Hemphill L."/>
            <person name="Shang Y."/>
            <person name="Youmans B."/>
            <person name="Ayvaz T."/>
            <person name="Ross M."/>
            <person name="Santibanez J."/>
            <person name="Aqrawi P."/>
            <person name="Gross S."/>
            <person name="Joshi V."/>
            <person name="Fowler G."/>
            <person name="Nazareth L."/>
            <person name="Reid J."/>
            <person name="Worley K."/>
            <person name="Petrosino J."/>
            <person name="Highlander S."/>
            <person name="Gibbs R."/>
        </authorList>
    </citation>
    <scope>NUCLEOTIDE SEQUENCE [LARGE SCALE GENOMIC DNA]</scope>
    <source>
        <strain evidence="1 2">ATCC 33926</strain>
    </source>
</reference>
<feature type="non-terminal residue" evidence="1">
    <location>
        <position position="103"/>
    </location>
</feature>
<gene>
    <name evidence="1" type="ORF">HMPREF9418_0677</name>
</gene>
<dbReference type="GO" id="GO:0008168">
    <property type="term" value="F:methyltransferase activity"/>
    <property type="evidence" value="ECO:0007669"/>
    <property type="project" value="UniProtKB-KW"/>
</dbReference>
<dbReference type="Proteomes" id="UP000004982">
    <property type="component" value="Unassembled WGS sequence"/>
</dbReference>
<protein>
    <submittedName>
        <fullName evidence="1">Adenine specific DNA methylase Mod</fullName>
    </submittedName>
</protein>
<dbReference type="EMBL" id="AFQE01000034">
    <property type="protein sequence ID" value="EGQ77787.1"/>
    <property type="molecule type" value="Genomic_DNA"/>
</dbReference>
<comment type="caution">
    <text evidence="1">The sequence shown here is derived from an EMBL/GenBank/DDBJ whole genome shotgun (WGS) entry which is preliminary data.</text>
</comment>
<keyword evidence="1" id="KW-0489">Methyltransferase</keyword>
<name>A0AA36ULB4_9NEIS</name>
<dbReference type="GO" id="GO:0032259">
    <property type="term" value="P:methylation"/>
    <property type="evidence" value="ECO:0007669"/>
    <property type="project" value="UniProtKB-KW"/>
</dbReference>
<proteinExistence type="predicted"/>
<evidence type="ECO:0000313" key="1">
    <source>
        <dbReference type="EMBL" id="EGQ77787.1"/>
    </source>
</evidence>
<keyword evidence="1" id="KW-0808">Transferase</keyword>
<organism evidence="1 2">
    <name type="scientific">Neisseria macacae ATCC 33926</name>
    <dbReference type="NCBI Taxonomy" id="997348"/>
    <lineage>
        <taxon>Bacteria</taxon>
        <taxon>Pseudomonadati</taxon>
        <taxon>Pseudomonadota</taxon>
        <taxon>Betaproteobacteria</taxon>
        <taxon>Neisseriales</taxon>
        <taxon>Neisseriaceae</taxon>
        <taxon>Neisseria</taxon>
    </lineage>
</organism>
<sequence>MNKSVIIQGNVRGRLKPRIQFETVITSFLSSFRLFSAFLALPSSQKVPCPYSPSVIYRNGCERAIWWGRSRHSAPARQSFPIASLLTFLLCTLRQYCRPLPFQ</sequence>
<accession>A0AA36ULB4</accession>